<dbReference type="Pfam" id="PF00303">
    <property type="entry name" value="Thymidylat_synt"/>
    <property type="match status" value="1"/>
</dbReference>
<dbReference type="Proteomes" id="UP000225215">
    <property type="component" value="Segment"/>
</dbReference>
<dbReference type="PANTHER" id="PTHR11548:SF9">
    <property type="entry name" value="THYMIDYLATE SYNTHASE"/>
    <property type="match status" value="1"/>
</dbReference>
<feature type="domain" description="Thymidylate synthase/dCMP hydroxymethylase" evidence="10">
    <location>
        <begin position="35"/>
        <end position="312"/>
    </location>
</feature>
<evidence type="ECO:0000256" key="1">
    <source>
        <dbReference type="ARBA" id="ARBA00009972"/>
    </source>
</evidence>
<dbReference type="InterPro" id="IPR036926">
    <property type="entry name" value="Thymidate_synth/dCMP_Mease_sf"/>
</dbReference>
<dbReference type="InterPro" id="IPR023451">
    <property type="entry name" value="Thymidate_synth/dCMP_Mease_dom"/>
</dbReference>
<sequence length="313" mass="36577">MKNITFTEYYHKLLTEEINKDIIDQLKKRNIFEDEYYNLVHYVYNHGTDIFNKRTGFVCRTIPTHVMVYDRCPMISHKQVFFKMFIAEFIGYLRGYTSAKQFRDLGTRTWDANANETKAWLINPNRKGEDDMGNVYGSIARDFGAKGGQYDLLWDVYEDLQKGIDNRGEIITFWDPSRFDEGCLRPCMMMHQFQLIGDTLHLTSYQRSTDILLGGPANMLQAWFFLELMARITGHKIGKVTHVMNNIHIYENQFESCEEFLNRVPHTMNNPSLVFDDKCVDLCYVLDDSNGVYDIVTLDGYHHNGKLDIPFAS</sequence>
<evidence type="ECO:0000256" key="9">
    <source>
        <dbReference type="PROSITE-ProRule" id="PRU10016"/>
    </source>
</evidence>
<keyword evidence="6 11" id="KW-0489">Methyltransferase</keyword>
<feature type="active site" evidence="9">
    <location>
        <position position="187"/>
    </location>
</feature>
<dbReference type="Gene3D" id="3.30.572.10">
    <property type="entry name" value="Thymidylate synthase/dCMP hydroxymethylase domain"/>
    <property type="match status" value="1"/>
</dbReference>
<evidence type="ECO:0000313" key="11">
    <source>
        <dbReference type="EMBL" id="APU01718.1"/>
    </source>
</evidence>
<protein>
    <recommendedName>
        <fullName evidence="4">Thymidylate synthase</fullName>
        <ecNumber evidence="3">2.1.1.45</ecNumber>
    </recommendedName>
</protein>
<dbReference type="InterPro" id="IPR045097">
    <property type="entry name" value="Thymidate_synth/dCMP_Mease"/>
</dbReference>
<evidence type="ECO:0000256" key="4">
    <source>
        <dbReference type="ARBA" id="ARBA00015931"/>
    </source>
</evidence>
<evidence type="ECO:0000313" key="12">
    <source>
        <dbReference type="Proteomes" id="UP000225215"/>
    </source>
</evidence>
<dbReference type="EC" id="2.1.1.45" evidence="3"/>
<evidence type="ECO:0000256" key="2">
    <source>
        <dbReference type="ARBA" id="ARBA00011738"/>
    </source>
</evidence>
<dbReference type="CDD" id="cd00351">
    <property type="entry name" value="TS_Pyrimidine_HMase"/>
    <property type="match status" value="1"/>
</dbReference>
<accession>A0A219YCJ5</accession>
<evidence type="ECO:0000256" key="8">
    <source>
        <dbReference type="ARBA" id="ARBA00022727"/>
    </source>
</evidence>
<dbReference type="GO" id="GO:0006231">
    <property type="term" value="P:dTMP biosynthetic process"/>
    <property type="evidence" value="ECO:0007669"/>
    <property type="project" value="InterPro"/>
</dbReference>
<keyword evidence="5" id="KW-0963">Cytoplasm</keyword>
<organism evidence="11 12">
    <name type="scientific">Aeromonas phage 65.2</name>
    <dbReference type="NCBI Taxonomy" id="1932896"/>
    <lineage>
        <taxon>Viruses</taxon>
        <taxon>Duplodnaviria</taxon>
        <taxon>Heunggongvirae</taxon>
        <taxon>Uroviricota</taxon>
        <taxon>Caudoviricetes</taxon>
        <taxon>Pantevenvirales</taxon>
        <taxon>Straboviridae</taxon>
        <taxon>Emmerichvirinae</taxon>
        <taxon>Ishigurovirus</taxon>
        <taxon>Ishigurovirus osborne</taxon>
    </lineage>
</organism>
<evidence type="ECO:0000256" key="5">
    <source>
        <dbReference type="ARBA" id="ARBA00022490"/>
    </source>
</evidence>
<evidence type="ECO:0000256" key="3">
    <source>
        <dbReference type="ARBA" id="ARBA00011947"/>
    </source>
</evidence>
<proteinExistence type="inferred from homology"/>
<dbReference type="InterPro" id="IPR020940">
    <property type="entry name" value="Thymidylate_synthase_AS"/>
</dbReference>
<reference evidence="11 12" key="1">
    <citation type="journal article" date="2017" name="Sci. Rep.">
        <title>Characterization and diversity of phages infecting Aeromonas salmonicida subsp. salmonicida.</title>
        <authorList>
            <person name="Vincent A.T."/>
            <person name="Paquet V.E."/>
            <person name="Bernatchez A."/>
            <person name="Tremblay D.M."/>
            <person name="Moineau S."/>
            <person name="Charette S.J."/>
        </authorList>
    </citation>
    <scope>NUCLEOTIDE SEQUENCE [LARGE SCALE GENOMIC DNA]</scope>
</reference>
<dbReference type="PRINTS" id="PR00108">
    <property type="entry name" value="THYMDSNTHASE"/>
</dbReference>
<evidence type="ECO:0000256" key="7">
    <source>
        <dbReference type="ARBA" id="ARBA00022679"/>
    </source>
</evidence>
<dbReference type="GO" id="GO:0032259">
    <property type="term" value="P:methylation"/>
    <property type="evidence" value="ECO:0007669"/>
    <property type="project" value="UniProtKB-KW"/>
</dbReference>
<dbReference type="SUPFAM" id="SSF55831">
    <property type="entry name" value="Thymidylate synthase/dCMP hydroxymethylase"/>
    <property type="match status" value="1"/>
</dbReference>
<evidence type="ECO:0000256" key="6">
    <source>
        <dbReference type="ARBA" id="ARBA00022603"/>
    </source>
</evidence>
<dbReference type="PROSITE" id="PS00091">
    <property type="entry name" value="THYMIDYLATE_SYNTHASE"/>
    <property type="match status" value="1"/>
</dbReference>
<name>A0A219YCJ5_9CAUD</name>
<keyword evidence="8" id="KW-0545">Nucleotide biosynthesis</keyword>
<comment type="subunit">
    <text evidence="2">Homodimer.</text>
</comment>
<evidence type="ECO:0000259" key="10">
    <source>
        <dbReference type="Pfam" id="PF00303"/>
    </source>
</evidence>
<dbReference type="InterPro" id="IPR000398">
    <property type="entry name" value="Thymidylate_synthase"/>
</dbReference>
<comment type="similarity">
    <text evidence="1">Belongs to the thymidylate synthase family.</text>
</comment>
<keyword evidence="7 11" id="KW-0808">Transferase</keyword>
<dbReference type="GO" id="GO:0004799">
    <property type="term" value="F:thymidylate synthase activity"/>
    <property type="evidence" value="ECO:0007669"/>
    <property type="project" value="UniProtKB-EC"/>
</dbReference>
<dbReference type="EMBL" id="KY290955">
    <property type="protein sequence ID" value="APU01718.1"/>
    <property type="molecule type" value="Genomic_DNA"/>
</dbReference>
<dbReference type="PANTHER" id="PTHR11548">
    <property type="entry name" value="THYMIDYLATE SYNTHASE 1"/>
    <property type="match status" value="1"/>
</dbReference>